<evidence type="ECO:0000256" key="4">
    <source>
        <dbReference type="ARBA" id="ARBA00022729"/>
    </source>
</evidence>
<evidence type="ECO:0000313" key="14">
    <source>
        <dbReference type="Proteomes" id="UP000752171"/>
    </source>
</evidence>
<dbReference type="GO" id="GO:0009897">
    <property type="term" value="C:external side of plasma membrane"/>
    <property type="evidence" value="ECO:0007669"/>
    <property type="project" value="TreeGrafter"/>
</dbReference>
<keyword evidence="4 11" id="KW-0732">Signal</keyword>
<evidence type="ECO:0000256" key="1">
    <source>
        <dbReference type="ARBA" id="ARBA00004251"/>
    </source>
</evidence>
<dbReference type="SUPFAM" id="SSF48726">
    <property type="entry name" value="Immunoglobulin"/>
    <property type="match status" value="1"/>
</dbReference>
<dbReference type="Proteomes" id="UP000752171">
    <property type="component" value="Unassembled WGS sequence"/>
</dbReference>
<dbReference type="Pfam" id="PF07686">
    <property type="entry name" value="V-set"/>
    <property type="match status" value="1"/>
</dbReference>
<dbReference type="InterPro" id="IPR036179">
    <property type="entry name" value="Ig-like_dom_sf"/>
</dbReference>
<dbReference type="InterPro" id="IPR051713">
    <property type="entry name" value="T-cell_Activation_Regulation"/>
</dbReference>
<name>A0A8T2KND1_ASTMX</name>
<dbReference type="GO" id="GO:0042102">
    <property type="term" value="P:positive regulation of T cell proliferation"/>
    <property type="evidence" value="ECO:0007669"/>
    <property type="project" value="TreeGrafter"/>
</dbReference>
<evidence type="ECO:0000256" key="11">
    <source>
        <dbReference type="SAM" id="SignalP"/>
    </source>
</evidence>
<accession>A0A8T2KND1</accession>
<dbReference type="InterPro" id="IPR003599">
    <property type="entry name" value="Ig_sub"/>
</dbReference>
<keyword evidence="9" id="KW-0325">Glycoprotein</keyword>
<evidence type="ECO:0000256" key="2">
    <source>
        <dbReference type="ARBA" id="ARBA00022475"/>
    </source>
</evidence>
<evidence type="ECO:0000256" key="3">
    <source>
        <dbReference type="ARBA" id="ARBA00022692"/>
    </source>
</evidence>
<feature type="signal peptide" evidence="11">
    <location>
        <begin position="1"/>
        <end position="20"/>
    </location>
</feature>
<dbReference type="PROSITE" id="PS50835">
    <property type="entry name" value="IG_LIKE"/>
    <property type="match status" value="1"/>
</dbReference>
<comment type="caution">
    <text evidence="13">The sequence shown here is derived from an EMBL/GenBank/DDBJ whole genome shotgun (WGS) entry which is preliminary data.</text>
</comment>
<proteinExistence type="predicted"/>
<feature type="domain" description="Ig-like" evidence="12">
    <location>
        <begin position="27"/>
        <end position="124"/>
    </location>
</feature>
<keyword evidence="2" id="KW-1003">Cell membrane</keyword>
<keyword evidence="3" id="KW-0812">Transmembrane</keyword>
<dbReference type="GO" id="GO:0071222">
    <property type="term" value="P:cellular response to lipopolysaccharide"/>
    <property type="evidence" value="ECO:0007669"/>
    <property type="project" value="TreeGrafter"/>
</dbReference>
<gene>
    <name evidence="13" type="primary">MOG</name>
    <name evidence="13" type="ORF">AMEX_G26156</name>
</gene>
<dbReference type="SMART" id="SM00409">
    <property type="entry name" value="IG"/>
    <property type="match status" value="1"/>
</dbReference>
<keyword evidence="6" id="KW-0472">Membrane</keyword>
<evidence type="ECO:0000259" key="12">
    <source>
        <dbReference type="PROSITE" id="PS50835"/>
    </source>
</evidence>
<feature type="chain" id="PRO_5035845399" evidence="11">
    <location>
        <begin position="21"/>
        <end position="164"/>
    </location>
</feature>
<keyword evidence="5" id="KW-1133">Transmembrane helix</keyword>
<dbReference type="GO" id="GO:0006955">
    <property type="term" value="P:immune response"/>
    <property type="evidence" value="ECO:0007669"/>
    <property type="project" value="TreeGrafter"/>
</dbReference>
<dbReference type="GO" id="GO:0042130">
    <property type="term" value="P:negative regulation of T cell proliferation"/>
    <property type="evidence" value="ECO:0007669"/>
    <property type="project" value="TreeGrafter"/>
</dbReference>
<dbReference type="InterPro" id="IPR013783">
    <property type="entry name" value="Ig-like_fold"/>
</dbReference>
<keyword evidence="8" id="KW-0675">Receptor</keyword>
<dbReference type="PANTHER" id="PTHR25466:SF9">
    <property type="entry name" value="FIBRONECTIN TYPE-III DOMAIN-CONTAINING PROTEIN"/>
    <property type="match status" value="1"/>
</dbReference>
<protein>
    <submittedName>
        <fullName evidence="13">Myelin-oligodendrocyte glycoprotein-like isoform X1</fullName>
    </submittedName>
</protein>
<dbReference type="InterPro" id="IPR007110">
    <property type="entry name" value="Ig-like_dom"/>
</dbReference>
<evidence type="ECO:0000256" key="10">
    <source>
        <dbReference type="ARBA" id="ARBA00023319"/>
    </source>
</evidence>
<evidence type="ECO:0000256" key="8">
    <source>
        <dbReference type="ARBA" id="ARBA00023170"/>
    </source>
</evidence>
<keyword evidence="7" id="KW-1015">Disulfide bond</keyword>
<organism evidence="13 14">
    <name type="scientific">Astyanax mexicanus</name>
    <name type="common">Blind cave fish</name>
    <name type="synonym">Astyanax fasciatus mexicanus</name>
    <dbReference type="NCBI Taxonomy" id="7994"/>
    <lineage>
        <taxon>Eukaryota</taxon>
        <taxon>Metazoa</taxon>
        <taxon>Chordata</taxon>
        <taxon>Craniata</taxon>
        <taxon>Vertebrata</taxon>
        <taxon>Euteleostomi</taxon>
        <taxon>Actinopterygii</taxon>
        <taxon>Neopterygii</taxon>
        <taxon>Teleostei</taxon>
        <taxon>Ostariophysi</taxon>
        <taxon>Characiformes</taxon>
        <taxon>Characoidei</taxon>
        <taxon>Acestrorhamphidae</taxon>
        <taxon>Acestrorhamphinae</taxon>
        <taxon>Astyanax</taxon>
    </lineage>
</organism>
<dbReference type="InterPro" id="IPR013106">
    <property type="entry name" value="Ig_V-set"/>
</dbReference>
<dbReference type="AlphaFoldDB" id="A0A8T2KND1"/>
<dbReference type="GO" id="GO:0031295">
    <property type="term" value="P:T cell costimulation"/>
    <property type="evidence" value="ECO:0007669"/>
    <property type="project" value="TreeGrafter"/>
</dbReference>
<dbReference type="GO" id="GO:0007166">
    <property type="term" value="P:cell surface receptor signaling pathway"/>
    <property type="evidence" value="ECO:0007669"/>
    <property type="project" value="TreeGrafter"/>
</dbReference>
<evidence type="ECO:0000256" key="6">
    <source>
        <dbReference type="ARBA" id="ARBA00023136"/>
    </source>
</evidence>
<evidence type="ECO:0000256" key="5">
    <source>
        <dbReference type="ARBA" id="ARBA00022989"/>
    </source>
</evidence>
<dbReference type="Gene3D" id="2.60.40.10">
    <property type="entry name" value="Immunoglobulins"/>
    <property type="match status" value="1"/>
</dbReference>
<comment type="subcellular location">
    <subcellularLocation>
        <location evidence="1">Cell membrane</location>
        <topology evidence="1">Single-pass type I membrane protein</topology>
    </subcellularLocation>
</comment>
<dbReference type="PANTHER" id="PTHR25466">
    <property type="entry name" value="T-LYMPHOCYTE ACTIVATION ANTIGEN"/>
    <property type="match status" value="1"/>
</dbReference>
<evidence type="ECO:0000313" key="13">
    <source>
        <dbReference type="EMBL" id="KAG9261170.1"/>
    </source>
</evidence>
<evidence type="ECO:0000256" key="7">
    <source>
        <dbReference type="ARBA" id="ARBA00023157"/>
    </source>
</evidence>
<keyword evidence="10" id="KW-0393">Immunoglobulin domain</keyword>
<dbReference type="EMBL" id="JAICCE010000023">
    <property type="protein sequence ID" value="KAG9261170.1"/>
    <property type="molecule type" value="Genomic_DNA"/>
</dbReference>
<evidence type="ECO:0000256" key="9">
    <source>
        <dbReference type="ARBA" id="ARBA00023180"/>
    </source>
</evidence>
<dbReference type="SMART" id="SM00406">
    <property type="entry name" value="IGv"/>
    <property type="match status" value="1"/>
</dbReference>
<reference evidence="13 14" key="1">
    <citation type="submission" date="2021-07" db="EMBL/GenBank/DDBJ databases">
        <authorList>
            <person name="Imarazene B."/>
            <person name="Zahm M."/>
            <person name="Klopp C."/>
            <person name="Cabau C."/>
            <person name="Beille S."/>
            <person name="Jouanno E."/>
            <person name="Castinel A."/>
            <person name="Lluch J."/>
            <person name="Gil L."/>
            <person name="Kuchtly C."/>
            <person name="Lopez Roques C."/>
            <person name="Donnadieu C."/>
            <person name="Parrinello H."/>
            <person name="Journot L."/>
            <person name="Du K."/>
            <person name="Schartl M."/>
            <person name="Retaux S."/>
            <person name="Guiguen Y."/>
        </authorList>
    </citation>
    <scope>NUCLEOTIDE SEQUENCE [LARGE SCALE GENOMIC DNA]</scope>
    <source>
        <strain evidence="13">Pach_M1</strain>
        <tissue evidence="13">Testis</tissue>
    </source>
</reference>
<sequence>MVKRCLISCMFLLVINKVSSEMAVAVEGGNVTLPCVYSGNVPKSEEMDVFWRYNDRNVYSIFKGKVSATGQDPEYKGRTESYPEAYGQGNFSIKLSNVKASDKGEYKCILTFTVNITSIQLKVTAPQPTAPQPTPKPRNKGVGSRSAKILLIFTALLGYNQVLL</sequence>
<dbReference type="FunFam" id="2.60.40.10:FF:000142">
    <property type="entry name" value="V-set domain-containing T-cell activation inhibitor 1"/>
    <property type="match status" value="1"/>
</dbReference>